<name>A0A0F9MD27_9ZZZZ</name>
<dbReference type="AlphaFoldDB" id="A0A0F9MD27"/>
<sequence length="253" mass="27359">MIDIKKDVSEIIRSTKSDTEKLWMLGRLLQSFSELLNKHLKELVADFQMEIRGAMDEIMKGIPIYDDSLLKERLTQFEIQFDSEMAKLRKVKDGKDGKDGKKGDKGDKPIVGIDYQIPKDGEGGKDGKSIKGDRGERGIGGKNGSPDTGNEIVEKINASSKQISASKIKNLPRQSLGSRGGGGGDMVTLSTVDGTISGSFPGTEFTLSLAFKEPIVFARGTRKTSGEDYSYSGNVITFTTSQVAGPITVDGQA</sequence>
<evidence type="ECO:0000256" key="1">
    <source>
        <dbReference type="SAM" id="MobiDB-lite"/>
    </source>
</evidence>
<feature type="compositionally biased region" description="Basic and acidic residues" evidence="1">
    <location>
        <begin position="117"/>
        <end position="139"/>
    </location>
</feature>
<evidence type="ECO:0000313" key="2">
    <source>
        <dbReference type="EMBL" id="KKN05250.1"/>
    </source>
</evidence>
<accession>A0A0F9MD27</accession>
<proteinExistence type="predicted"/>
<dbReference type="EMBL" id="LAZR01004825">
    <property type="protein sequence ID" value="KKN05250.1"/>
    <property type="molecule type" value="Genomic_DNA"/>
</dbReference>
<organism evidence="2">
    <name type="scientific">marine sediment metagenome</name>
    <dbReference type="NCBI Taxonomy" id="412755"/>
    <lineage>
        <taxon>unclassified sequences</taxon>
        <taxon>metagenomes</taxon>
        <taxon>ecological metagenomes</taxon>
    </lineage>
</organism>
<reference evidence="2" key="1">
    <citation type="journal article" date="2015" name="Nature">
        <title>Complex archaea that bridge the gap between prokaryotes and eukaryotes.</title>
        <authorList>
            <person name="Spang A."/>
            <person name="Saw J.H."/>
            <person name="Jorgensen S.L."/>
            <person name="Zaremba-Niedzwiedzka K."/>
            <person name="Martijn J."/>
            <person name="Lind A.E."/>
            <person name="van Eijk R."/>
            <person name="Schleper C."/>
            <person name="Guy L."/>
            <person name="Ettema T.J."/>
        </authorList>
    </citation>
    <scope>NUCLEOTIDE SEQUENCE</scope>
</reference>
<feature type="compositionally biased region" description="Basic and acidic residues" evidence="1">
    <location>
        <begin position="91"/>
        <end position="108"/>
    </location>
</feature>
<comment type="caution">
    <text evidence="2">The sequence shown here is derived from an EMBL/GenBank/DDBJ whole genome shotgun (WGS) entry which is preliminary data.</text>
</comment>
<gene>
    <name evidence="2" type="ORF">LCGC14_1089210</name>
</gene>
<feature type="region of interest" description="Disordered" evidence="1">
    <location>
        <begin position="91"/>
        <end position="149"/>
    </location>
</feature>
<protein>
    <submittedName>
        <fullName evidence="2">Uncharacterized protein</fullName>
    </submittedName>
</protein>